<keyword evidence="1" id="KW-0472">Membrane</keyword>
<keyword evidence="1" id="KW-1133">Transmembrane helix</keyword>
<dbReference type="HOGENOM" id="CLU_104609_0_0_4"/>
<reference evidence="2 4" key="1">
    <citation type="journal article" date="2006" name="Nat. Biotechnol.">
        <title>Genome sequence of the bioplastic-producing 'Knallgas' bacterium Ralstonia eutropha H16.</title>
        <authorList>
            <person name="Pohlmann A."/>
            <person name="Fricke W.F."/>
            <person name="Reinecke F."/>
            <person name="Kusian B."/>
            <person name="Liesegang H."/>
            <person name="Cramm R."/>
            <person name="Eitinger T."/>
            <person name="Ewering C."/>
            <person name="Potter M."/>
            <person name="Schwartz E."/>
            <person name="Strittmatter A."/>
            <person name="Voss I."/>
            <person name="Gottschalk G."/>
            <person name="Steinbuechel A."/>
            <person name="Friedrich B."/>
            <person name="Bowien B."/>
        </authorList>
    </citation>
    <scope>NUCLEOTIDE SEQUENCE [LARGE SCALE GENOMIC DNA]</scope>
    <source>
        <strain evidence="4">ATCC 17699 / DSM 428 / KCTC 22496 / NCIMB 10442 / H16 / Stanier 337</strain>
        <strain evidence="2">H16</strain>
    </source>
</reference>
<feature type="transmembrane region" description="Helical" evidence="1">
    <location>
        <begin position="66"/>
        <end position="86"/>
    </location>
</feature>
<organism evidence="2 4">
    <name type="scientific">Cupriavidus necator (strain ATCC 17699 / DSM 428 / KCTC 22496 / NCIMB 10442 / H16 / Stanier 337)</name>
    <name type="common">Ralstonia eutropha</name>
    <dbReference type="NCBI Taxonomy" id="381666"/>
    <lineage>
        <taxon>Bacteria</taxon>
        <taxon>Pseudomonadati</taxon>
        <taxon>Pseudomonadota</taxon>
        <taxon>Betaproteobacteria</taxon>
        <taxon>Burkholderiales</taxon>
        <taxon>Burkholderiaceae</taxon>
        <taxon>Cupriavidus</taxon>
    </lineage>
</organism>
<dbReference type="Proteomes" id="UP000008210">
    <property type="component" value="Chromosome 2"/>
</dbReference>
<feature type="transmembrane region" description="Helical" evidence="1">
    <location>
        <begin position="132"/>
        <end position="150"/>
    </location>
</feature>
<dbReference type="STRING" id="381666.H16_B2487"/>
<evidence type="ECO:0000256" key="1">
    <source>
        <dbReference type="SAM" id="Phobius"/>
    </source>
</evidence>
<keyword evidence="4" id="KW-1185">Reference proteome</keyword>
<reference evidence="3 5" key="2">
    <citation type="submission" date="2019-04" db="EMBL/GenBank/DDBJ databases">
        <title>Long-read de novo sequencing of Cupriavidus necator H16.</title>
        <authorList>
            <person name="Little G.T."/>
            <person name="Ehsaan M."/>
            <person name="Arenas-Lopez C."/>
            <person name="Jawed K."/>
            <person name="Winzer K."/>
            <person name="Kovacs K."/>
            <person name="Malys N."/>
            <person name="Minton N.P."/>
        </authorList>
    </citation>
    <scope>NUCLEOTIDE SEQUENCE [LARGE SCALE GENOMIC DNA]</scope>
    <source>
        <strain evidence="3 5">H16</strain>
    </source>
</reference>
<keyword evidence="1" id="KW-0812">Transmembrane</keyword>
<feature type="transmembrane region" description="Helical" evidence="1">
    <location>
        <begin position="93"/>
        <end position="112"/>
    </location>
</feature>
<evidence type="ECO:0008006" key="6">
    <source>
        <dbReference type="Google" id="ProtNLM"/>
    </source>
</evidence>
<dbReference type="AlphaFoldDB" id="Q0JYA5"/>
<feature type="transmembrane region" description="Helical" evidence="1">
    <location>
        <begin position="6"/>
        <end position="26"/>
    </location>
</feature>
<accession>Q0JYA5</accession>
<evidence type="ECO:0000313" key="2">
    <source>
        <dbReference type="EMBL" id="CAJ97269.1"/>
    </source>
</evidence>
<proteinExistence type="predicted"/>
<feature type="transmembrane region" description="Helical" evidence="1">
    <location>
        <begin position="38"/>
        <end position="60"/>
    </location>
</feature>
<evidence type="ECO:0000313" key="3">
    <source>
        <dbReference type="EMBL" id="QCC05031.1"/>
    </source>
</evidence>
<evidence type="ECO:0000313" key="4">
    <source>
        <dbReference type="Proteomes" id="UP000008210"/>
    </source>
</evidence>
<sequence>MLGLTQLGIIHTLISLAGLACGLVALSSTGMVRLHTRLGLAYVIGTVLSCLTGFGIFQHGGFGKPHVLGIVTLLVLAVAVCAARGAFGRMSRYVEVVSLSLTVFFHFIPGLTETGTRLPVGNPVFANAEAPELKGIVGVLFLVFLAGAVLQVRYLRREPGAGAGSFPGRIA</sequence>
<name>Q0JYA5_CUPNH</name>
<dbReference type="OrthoDB" id="713921at2"/>
<dbReference type="KEGG" id="reh:H16_B2487"/>
<dbReference type="Proteomes" id="UP000296079">
    <property type="component" value="Chromosome 2"/>
</dbReference>
<dbReference type="RefSeq" id="WP_011617909.1">
    <property type="nucleotide sequence ID" value="NC_008314.1"/>
</dbReference>
<gene>
    <name evidence="2" type="ordered locus">H16_B2487</name>
    <name evidence="3" type="ORF">E6A55_31725</name>
</gene>
<dbReference type="EMBL" id="CP039288">
    <property type="protein sequence ID" value="QCC05031.1"/>
    <property type="molecule type" value="Genomic_DNA"/>
</dbReference>
<protein>
    <recommendedName>
        <fullName evidence="6">DUF2306 domain-containing protein</fullName>
    </recommendedName>
</protein>
<dbReference type="eggNOG" id="ENOG5030AG5">
    <property type="taxonomic scope" value="Bacteria"/>
</dbReference>
<dbReference type="EMBL" id="AM260480">
    <property type="protein sequence ID" value="CAJ97269.1"/>
    <property type="molecule type" value="Genomic_DNA"/>
</dbReference>
<evidence type="ECO:0000313" key="5">
    <source>
        <dbReference type="Proteomes" id="UP000296079"/>
    </source>
</evidence>